<sequence>MDGRLHNRSHGGWMGGRALGLVWCGSTGGRSGTPRPVHGQGRPQAMPEPLRLIYSMYFDGDTPTQHALSLMSCTWALSAIVPPLETCLVNWGSRIVVKAAPGLLGYAPVCTLNISLSLSPSLEGAIIHKPRSLDVPWPNGMVAQSSR</sequence>
<name>A0A6A6JHT4_WESOR</name>
<accession>A0A6A6JHT4</accession>
<organism evidence="1 2">
    <name type="scientific">Westerdykella ornata</name>
    <dbReference type="NCBI Taxonomy" id="318751"/>
    <lineage>
        <taxon>Eukaryota</taxon>
        <taxon>Fungi</taxon>
        <taxon>Dikarya</taxon>
        <taxon>Ascomycota</taxon>
        <taxon>Pezizomycotina</taxon>
        <taxon>Dothideomycetes</taxon>
        <taxon>Pleosporomycetidae</taxon>
        <taxon>Pleosporales</taxon>
        <taxon>Sporormiaceae</taxon>
        <taxon>Westerdykella</taxon>
    </lineage>
</organism>
<proteinExistence type="predicted"/>
<gene>
    <name evidence="1" type="ORF">EI97DRAFT_89708</name>
</gene>
<reference evidence="1" key="1">
    <citation type="journal article" date="2020" name="Stud. Mycol.">
        <title>101 Dothideomycetes genomes: a test case for predicting lifestyles and emergence of pathogens.</title>
        <authorList>
            <person name="Haridas S."/>
            <person name="Albert R."/>
            <person name="Binder M."/>
            <person name="Bloem J."/>
            <person name="Labutti K."/>
            <person name="Salamov A."/>
            <person name="Andreopoulos B."/>
            <person name="Baker S."/>
            <person name="Barry K."/>
            <person name="Bills G."/>
            <person name="Bluhm B."/>
            <person name="Cannon C."/>
            <person name="Castanera R."/>
            <person name="Culley D."/>
            <person name="Daum C."/>
            <person name="Ezra D."/>
            <person name="Gonzalez J."/>
            <person name="Henrissat B."/>
            <person name="Kuo A."/>
            <person name="Liang C."/>
            <person name="Lipzen A."/>
            <person name="Lutzoni F."/>
            <person name="Magnuson J."/>
            <person name="Mondo S."/>
            <person name="Nolan M."/>
            <person name="Ohm R."/>
            <person name="Pangilinan J."/>
            <person name="Park H.-J."/>
            <person name="Ramirez L."/>
            <person name="Alfaro M."/>
            <person name="Sun H."/>
            <person name="Tritt A."/>
            <person name="Yoshinaga Y."/>
            <person name="Zwiers L.-H."/>
            <person name="Turgeon B."/>
            <person name="Goodwin S."/>
            <person name="Spatafora J."/>
            <person name="Crous P."/>
            <person name="Grigoriev I."/>
        </authorList>
    </citation>
    <scope>NUCLEOTIDE SEQUENCE</scope>
    <source>
        <strain evidence="1">CBS 379.55</strain>
    </source>
</reference>
<dbReference type="RefSeq" id="XP_033652348.1">
    <property type="nucleotide sequence ID" value="XM_033803194.1"/>
</dbReference>
<evidence type="ECO:0000313" key="1">
    <source>
        <dbReference type="EMBL" id="KAF2274809.1"/>
    </source>
</evidence>
<evidence type="ECO:0000313" key="2">
    <source>
        <dbReference type="Proteomes" id="UP000800097"/>
    </source>
</evidence>
<dbReference type="Proteomes" id="UP000800097">
    <property type="component" value="Unassembled WGS sequence"/>
</dbReference>
<dbReference type="AlphaFoldDB" id="A0A6A6JHT4"/>
<protein>
    <submittedName>
        <fullName evidence="1">Uncharacterized protein</fullName>
    </submittedName>
</protein>
<keyword evidence="2" id="KW-1185">Reference proteome</keyword>
<dbReference type="EMBL" id="ML986500">
    <property type="protein sequence ID" value="KAF2274809.1"/>
    <property type="molecule type" value="Genomic_DNA"/>
</dbReference>
<dbReference type="GeneID" id="54556369"/>